<feature type="signal peptide" evidence="1">
    <location>
        <begin position="1"/>
        <end position="21"/>
    </location>
</feature>
<proteinExistence type="predicted"/>
<evidence type="ECO:0000313" key="3">
    <source>
        <dbReference type="Proteomes" id="UP000539175"/>
    </source>
</evidence>
<protein>
    <submittedName>
        <fullName evidence="2">Uncharacterized protein</fullName>
    </submittedName>
</protein>
<dbReference type="AlphaFoldDB" id="A0A7X0B3X0"/>
<evidence type="ECO:0000313" key="2">
    <source>
        <dbReference type="EMBL" id="MBB6255292.1"/>
    </source>
</evidence>
<gene>
    <name evidence="2" type="ORF">FHS74_005891</name>
</gene>
<dbReference type="EMBL" id="JACIIZ010000029">
    <property type="protein sequence ID" value="MBB6255292.1"/>
    <property type="molecule type" value="Genomic_DNA"/>
</dbReference>
<organism evidence="2 3">
    <name type="scientific">Nitrospirillum iridis</name>
    <dbReference type="NCBI Taxonomy" id="765888"/>
    <lineage>
        <taxon>Bacteria</taxon>
        <taxon>Pseudomonadati</taxon>
        <taxon>Pseudomonadota</taxon>
        <taxon>Alphaproteobacteria</taxon>
        <taxon>Rhodospirillales</taxon>
        <taxon>Azospirillaceae</taxon>
        <taxon>Nitrospirillum</taxon>
    </lineage>
</organism>
<sequence length="153" mass="16542">MMRMPCLLVATLLSTVSSAGAQSCDYHEVDPGNGRIRLGWGKLDLGAGDAPRHPESWRGPIVLTQPGGGYCVTDLHASQIERPLYTDGQNLMLTTYSTVDGLRSVFILSAATCRVLWKSPAFSGHVVLTADTLRMGHTTWKLGPHCLPEGDVH</sequence>
<dbReference type="PROSITE" id="PS51257">
    <property type="entry name" value="PROKAR_LIPOPROTEIN"/>
    <property type="match status" value="1"/>
</dbReference>
<comment type="caution">
    <text evidence="2">The sequence shown here is derived from an EMBL/GenBank/DDBJ whole genome shotgun (WGS) entry which is preliminary data.</text>
</comment>
<evidence type="ECO:0000256" key="1">
    <source>
        <dbReference type="SAM" id="SignalP"/>
    </source>
</evidence>
<keyword evidence="1" id="KW-0732">Signal</keyword>
<name>A0A7X0B3X0_9PROT</name>
<dbReference type="RefSeq" id="WP_184807799.1">
    <property type="nucleotide sequence ID" value="NZ_JACIIZ010000029.1"/>
</dbReference>
<accession>A0A7X0B3X0</accession>
<feature type="chain" id="PRO_5030578048" evidence="1">
    <location>
        <begin position="22"/>
        <end position="153"/>
    </location>
</feature>
<reference evidence="2 3" key="1">
    <citation type="submission" date="2020-08" db="EMBL/GenBank/DDBJ databases">
        <title>Genomic Encyclopedia of Type Strains, Phase IV (KMG-IV): sequencing the most valuable type-strain genomes for metagenomic binning, comparative biology and taxonomic classification.</title>
        <authorList>
            <person name="Goeker M."/>
        </authorList>
    </citation>
    <scope>NUCLEOTIDE SEQUENCE [LARGE SCALE GENOMIC DNA]</scope>
    <source>
        <strain evidence="2 3">DSM 22198</strain>
    </source>
</reference>
<dbReference type="Proteomes" id="UP000539175">
    <property type="component" value="Unassembled WGS sequence"/>
</dbReference>
<keyword evidence="3" id="KW-1185">Reference proteome</keyword>